<feature type="chain" id="PRO_5043173550" description="Knottin scorpion toxin-like domain-containing protein" evidence="2">
    <location>
        <begin position="26"/>
        <end position="153"/>
    </location>
</feature>
<dbReference type="Gramene" id="TraesLDM3A03G01491680.1">
    <property type="protein sequence ID" value="TraesLDM3A03G01491680.1"/>
    <property type="gene ID" value="TraesLDM3A03G01491680"/>
</dbReference>
<feature type="signal peptide" evidence="2">
    <location>
        <begin position="1"/>
        <end position="25"/>
    </location>
</feature>
<dbReference type="Gramene" id="TraesCS3A03G1033300.1">
    <property type="protein sequence ID" value="TraesCS3A03G1033300.1.CDS"/>
    <property type="gene ID" value="TraesCS3A03G1033300"/>
</dbReference>
<dbReference type="OrthoDB" id="10322488at2759"/>
<name>A0A3B6ENR9_WHEAT</name>
<feature type="region of interest" description="Disordered" evidence="1">
    <location>
        <begin position="101"/>
        <end position="153"/>
    </location>
</feature>
<dbReference type="EnsemblPlants" id="TraesCS3A02G445500.1">
    <property type="protein sequence ID" value="TraesCS3A02G445500.1"/>
    <property type="gene ID" value="TraesCS3A02G445500"/>
</dbReference>
<gene>
    <name evidence="3" type="primary">LOC123059095</name>
</gene>
<dbReference type="GO" id="GO:0006952">
    <property type="term" value="P:defense response"/>
    <property type="evidence" value="ECO:0000318"/>
    <property type="project" value="GO_Central"/>
</dbReference>
<reference evidence="3" key="1">
    <citation type="submission" date="2018-08" db="EMBL/GenBank/DDBJ databases">
        <authorList>
            <person name="Rossello M."/>
        </authorList>
    </citation>
    <scope>NUCLEOTIDE SEQUENCE [LARGE SCALE GENOMIC DNA]</scope>
    <source>
        <strain evidence="3">cv. Chinese Spring</strain>
    </source>
</reference>
<proteinExistence type="predicted"/>
<reference evidence="3" key="2">
    <citation type="submission" date="2018-10" db="UniProtKB">
        <authorList>
            <consortium name="EnsemblPlants"/>
        </authorList>
    </citation>
    <scope>IDENTIFICATION</scope>
</reference>
<dbReference type="Gramene" id="TraesMAC3A03G01489640.1">
    <property type="protein sequence ID" value="TraesMAC3A03G01489640.1"/>
    <property type="gene ID" value="TraesMAC3A03G01489640"/>
</dbReference>
<evidence type="ECO:0000313" key="4">
    <source>
        <dbReference type="Proteomes" id="UP000019116"/>
    </source>
</evidence>
<keyword evidence="2" id="KW-0732">Signal</keyword>
<dbReference type="Gramene" id="TraesNOR3A03G01512650.1">
    <property type="protein sequence ID" value="TraesNOR3A03G01512650.1"/>
    <property type="gene ID" value="TraesNOR3A03G01512650"/>
</dbReference>
<evidence type="ECO:0008006" key="5">
    <source>
        <dbReference type="Google" id="ProtNLM"/>
    </source>
</evidence>
<dbReference type="Gramene" id="TraesPARA_EIv1.0_0869370.1">
    <property type="protein sequence ID" value="TraesPARA_EIv1.0_0869370.1.CDS"/>
    <property type="gene ID" value="TraesPARA_EIv1.0_0869370"/>
</dbReference>
<dbReference type="GeneID" id="123059095"/>
<keyword evidence="4" id="KW-1185">Reference proteome</keyword>
<evidence type="ECO:0000256" key="2">
    <source>
        <dbReference type="SAM" id="SignalP"/>
    </source>
</evidence>
<evidence type="ECO:0000256" key="1">
    <source>
        <dbReference type="SAM" id="MobiDB-lite"/>
    </source>
</evidence>
<protein>
    <recommendedName>
        <fullName evidence="5">Knottin scorpion toxin-like domain-containing protein</fullName>
    </recommendedName>
</protein>
<sequence>MAFSGAQILTAFTLGFLLMAFCAEARVCTTPSKWGQRSMCKTTACIGACQYEHFKGGYCSDEKSIVGYEVNEDNDGNYFHIPKRKTCMCTYECRKKPTTTVRTYVPKPPGEPEVPDPKKKKKPPPYERDVPEPPSGENKKKSFRQLPTSEKMV</sequence>
<dbReference type="Gramene" id="TraesSTA3A03G01483120.1">
    <property type="protein sequence ID" value="TraesSTA3A03G01483120.1"/>
    <property type="gene ID" value="TraesSTA3A03G01483120"/>
</dbReference>
<dbReference type="RefSeq" id="XP_044337672.1">
    <property type="nucleotide sequence ID" value="XM_044481737.1"/>
</dbReference>
<dbReference type="Gramene" id="TraesCS3A02G445500.1">
    <property type="protein sequence ID" value="TraesCS3A02G445500.1"/>
    <property type="gene ID" value="TraesCS3A02G445500"/>
</dbReference>
<dbReference type="Gramene" id="TraesJAG3A03G01501330.1">
    <property type="protein sequence ID" value="TraesJAG3A03G01501330.1"/>
    <property type="gene ID" value="TraesJAG3A03G01501330"/>
</dbReference>
<organism evidence="3">
    <name type="scientific">Triticum aestivum</name>
    <name type="common">Wheat</name>
    <dbReference type="NCBI Taxonomy" id="4565"/>
    <lineage>
        <taxon>Eukaryota</taxon>
        <taxon>Viridiplantae</taxon>
        <taxon>Streptophyta</taxon>
        <taxon>Embryophyta</taxon>
        <taxon>Tracheophyta</taxon>
        <taxon>Spermatophyta</taxon>
        <taxon>Magnoliopsida</taxon>
        <taxon>Liliopsida</taxon>
        <taxon>Poales</taxon>
        <taxon>Poaceae</taxon>
        <taxon>BOP clade</taxon>
        <taxon>Pooideae</taxon>
        <taxon>Triticodae</taxon>
        <taxon>Triticeae</taxon>
        <taxon>Triticinae</taxon>
        <taxon>Triticum</taxon>
    </lineage>
</organism>
<dbReference type="OMA" id="MCKTTAC"/>
<accession>A0A3B6ENR9</accession>
<dbReference type="Proteomes" id="UP000019116">
    <property type="component" value="Chromosome 3A"/>
</dbReference>
<dbReference type="AlphaFoldDB" id="A0A3B6ENR9"/>
<dbReference type="Gramene" id="TraesJUL3A03G01503710.1">
    <property type="protein sequence ID" value="TraesJUL3A03G01503710.1"/>
    <property type="gene ID" value="TraesJUL3A03G01503710"/>
</dbReference>
<evidence type="ECO:0000313" key="3">
    <source>
        <dbReference type="EnsemblPlants" id="TraesCS3A02G445500.1"/>
    </source>
</evidence>